<dbReference type="PANTHER" id="PTHR47129">
    <property type="entry name" value="QUINONE OXIDOREDUCTASE 2"/>
    <property type="match status" value="1"/>
</dbReference>
<dbReference type="Proteomes" id="UP000464086">
    <property type="component" value="Chromosome"/>
</dbReference>
<evidence type="ECO:0000259" key="1">
    <source>
        <dbReference type="Pfam" id="PF05368"/>
    </source>
</evidence>
<dbReference type="Gene3D" id="3.40.50.720">
    <property type="entry name" value="NAD(P)-binding Rossmann-like Domain"/>
    <property type="match status" value="1"/>
</dbReference>
<dbReference type="RefSeq" id="WP_030092863.1">
    <property type="nucleotide sequence ID" value="NZ_CP047218.1"/>
</dbReference>
<reference evidence="2 4" key="1">
    <citation type="submission" date="2014-03" db="EMBL/GenBank/DDBJ databases">
        <title>Genome sequence of Sphingobium yanoikuyae B1.</title>
        <authorList>
            <person name="Gan H.M."/>
            <person name="Gan H.Y."/>
            <person name="Savka M.A."/>
        </authorList>
    </citation>
    <scope>NUCLEOTIDE SEQUENCE [LARGE SCALE GENOMIC DNA]</scope>
    <source>
        <strain evidence="2 4">B1</strain>
    </source>
</reference>
<name>A0A084EBN2_SPHYA</name>
<dbReference type="Proteomes" id="UP000028534">
    <property type="component" value="Unassembled WGS sequence"/>
</dbReference>
<evidence type="ECO:0000313" key="4">
    <source>
        <dbReference type="Proteomes" id="UP000028534"/>
    </source>
</evidence>
<proteinExistence type="predicted"/>
<dbReference type="EMBL" id="JGVR01000041">
    <property type="protein sequence ID" value="KEZ15374.1"/>
    <property type="molecule type" value="Genomic_DNA"/>
</dbReference>
<sequence length="295" mass="30813">MSETILVTGATGQLGQRVVHHLLETQGVAPESLILLSRDPGKLSDLSARGVQARIGDFDDAASLGQAFDGADRILIISTDAVGEPGKRLRQHLAAVSAAATAGAHIAYTSMLAPEPGNPVLFAPDHYGTEQAIKETGRPYTIFRNGWYQENLLMTLPQAIKMGTLYTSAGEGRTSHIAREDVARAIAASLASGSTESITYQLTGPEALTTTDVAALAGEVAGKQIPVVNLTDEQLLEGIKAAGVPEGFARLLVSFDANARTGSNSLVTDDVATLSGQQPLPLRAFLESSKAALIA</sequence>
<gene>
    <name evidence="2" type="ORF">CP98_04432</name>
    <name evidence="3" type="ORF">GS397_22270</name>
</gene>
<dbReference type="PATRIC" id="fig|13690.10.peg.4564"/>
<dbReference type="AlphaFoldDB" id="A0A084EBN2"/>
<dbReference type="Gene3D" id="3.90.25.10">
    <property type="entry name" value="UDP-galactose 4-epimerase, domain 1"/>
    <property type="match status" value="1"/>
</dbReference>
<dbReference type="CDD" id="cd05269">
    <property type="entry name" value="TMR_SDR_a"/>
    <property type="match status" value="1"/>
</dbReference>
<accession>A0A084EBN2</accession>
<dbReference type="Pfam" id="PF05368">
    <property type="entry name" value="NmrA"/>
    <property type="match status" value="1"/>
</dbReference>
<dbReference type="eggNOG" id="COG0702">
    <property type="taxonomic scope" value="Bacteria"/>
</dbReference>
<dbReference type="PANTHER" id="PTHR47129:SF1">
    <property type="entry name" value="NMRA-LIKE DOMAIN-CONTAINING PROTEIN"/>
    <property type="match status" value="1"/>
</dbReference>
<organism evidence="2 4">
    <name type="scientific">Sphingobium yanoikuyae</name>
    <name type="common">Sphingomonas yanoikuyae</name>
    <dbReference type="NCBI Taxonomy" id="13690"/>
    <lineage>
        <taxon>Bacteria</taxon>
        <taxon>Pseudomonadati</taxon>
        <taxon>Pseudomonadota</taxon>
        <taxon>Alphaproteobacteria</taxon>
        <taxon>Sphingomonadales</taxon>
        <taxon>Sphingomonadaceae</taxon>
        <taxon>Sphingobium</taxon>
    </lineage>
</organism>
<evidence type="ECO:0000313" key="5">
    <source>
        <dbReference type="Proteomes" id="UP000464086"/>
    </source>
</evidence>
<dbReference type="InterPro" id="IPR052718">
    <property type="entry name" value="NmrA-type_oxidoreductase"/>
</dbReference>
<dbReference type="InterPro" id="IPR008030">
    <property type="entry name" value="NmrA-like"/>
</dbReference>
<dbReference type="EMBL" id="CP047218">
    <property type="protein sequence ID" value="QHD69502.1"/>
    <property type="molecule type" value="Genomic_DNA"/>
</dbReference>
<protein>
    <submittedName>
        <fullName evidence="3">NAD(P)H-binding protein</fullName>
    </submittedName>
</protein>
<dbReference type="SUPFAM" id="SSF51735">
    <property type="entry name" value="NAD(P)-binding Rossmann-fold domains"/>
    <property type="match status" value="1"/>
</dbReference>
<feature type="domain" description="NmrA-like" evidence="1">
    <location>
        <begin position="2"/>
        <end position="251"/>
    </location>
</feature>
<evidence type="ECO:0000313" key="3">
    <source>
        <dbReference type="EMBL" id="QHD69502.1"/>
    </source>
</evidence>
<reference evidence="3 5" key="2">
    <citation type="submission" date="2019-12" db="EMBL/GenBank/DDBJ databases">
        <title>Functional and genomic insights into the Sphingobium yanoikuyae YC-JY1, a bacterium efficiently degrading bisphenol A.</title>
        <authorList>
            <person name="Jia Y."/>
            <person name="Li X."/>
            <person name="Wang J."/>
            <person name="Eltoukhy A."/>
            <person name="Lamraoui I."/>
            <person name="Yan Y."/>
        </authorList>
    </citation>
    <scope>NUCLEOTIDE SEQUENCE [LARGE SCALE GENOMIC DNA]</scope>
    <source>
        <strain evidence="3 5">YC-JY1</strain>
    </source>
</reference>
<dbReference type="InterPro" id="IPR036291">
    <property type="entry name" value="NAD(P)-bd_dom_sf"/>
</dbReference>
<dbReference type="STRING" id="13690.AX777_25260"/>
<evidence type="ECO:0000313" key="2">
    <source>
        <dbReference type="EMBL" id="KEZ15374.1"/>
    </source>
</evidence>